<gene>
    <name evidence="1" type="ORF">ENX68_06870</name>
</gene>
<organism evidence="1">
    <name type="scientific">candidate division WOR-3 bacterium</name>
    <dbReference type="NCBI Taxonomy" id="2052148"/>
    <lineage>
        <taxon>Bacteria</taxon>
        <taxon>Bacteria division WOR-3</taxon>
    </lineage>
</organism>
<sequence>MRRVVSYILIILVLGTIFGLSLHQTKGNMGINSITGIISPVVAYADSDTVGEREPPPPPPIVIR</sequence>
<dbReference type="EMBL" id="DTOZ01000168">
    <property type="protein sequence ID" value="HGE78698.1"/>
    <property type="molecule type" value="Genomic_DNA"/>
</dbReference>
<protein>
    <submittedName>
        <fullName evidence="1">Uncharacterized protein</fullName>
    </submittedName>
</protein>
<accession>A0A7V3RIF9</accession>
<name>A0A7V3RIF9_UNCW3</name>
<reference evidence="1" key="1">
    <citation type="journal article" date="2020" name="mSystems">
        <title>Genome- and Community-Level Interaction Insights into Carbon Utilization and Element Cycling Functions of Hydrothermarchaeota in Hydrothermal Sediment.</title>
        <authorList>
            <person name="Zhou Z."/>
            <person name="Liu Y."/>
            <person name="Xu W."/>
            <person name="Pan J."/>
            <person name="Luo Z.H."/>
            <person name="Li M."/>
        </authorList>
    </citation>
    <scope>NUCLEOTIDE SEQUENCE [LARGE SCALE GENOMIC DNA]</scope>
    <source>
        <strain evidence="1">SpSt-961</strain>
    </source>
</reference>
<proteinExistence type="predicted"/>
<evidence type="ECO:0000313" key="1">
    <source>
        <dbReference type="EMBL" id="HGE78698.1"/>
    </source>
</evidence>
<dbReference type="AlphaFoldDB" id="A0A7V3RIF9"/>
<comment type="caution">
    <text evidence="1">The sequence shown here is derived from an EMBL/GenBank/DDBJ whole genome shotgun (WGS) entry which is preliminary data.</text>
</comment>